<name>A0A6J6EJ77_9ZZZZ</name>
<dbReference type="InterPro" id="IPR045540">
    <property type="entry name" value="YegS/DAGK_C"/>
</dbReference>
<keyword evidence="8" id="KW-0460">Magnesium</keyword>
<dbReference type="SUPFAM" id="SSF111331">
    <property type="entry name" value="NAD kinase/diacylglycerol kinase-like"/>
    <property type="match status" value="1"/>
</dbReference>
<dbReference type="PANTHER" id="PTHR12358">
    <property type="entry name" value="SPHINGOSINE KINASE"/>
    <property type="match status" value="1"/>
</dbReference>
<evidence type="ECO:0000313" key="13">
    <source>
        <dbReference type="EMBL" id="CAB4575886.1"/>
    </source>
</evidence>
<sequence>MWLIVVNAKSGKGKAGKLSNQLITLMKKDHQIYKVINTDSAADTKYLVEQELETKKYQYLVAVGGDGLVNLCIQYVACKPIALTVISAGTGNDFARAVGTHQKSLPDIYHAIKSTNADKIDLGKISGSFGERWYVQVLSTGFDASVNSLANRIKWPKGRLKYTLSTLLTLARFKPITYEIELDGKQLTIPAMLLSVANGQTYGGGMRICPDASNSDGYFDVFIVKPVSRMVLLTIFPKVFFGKHIPHPRIEILKAKQVRLNARTFAHADGEYVSDLPISISNEPKALSTWLMK</sequence>
<dbReference type="Gene3D" id="3.40.50.10330">
    <property type="entry name" value="Probable inorganic polyphosphate/atp-NAD kinase, domain 1"/>
    <property type="match status" value="1"/>
</dbReference>
<evidence type="ECO:0000256" key="3">
    <source>
        <dbReference type="ARBA" id="ARBA00022679"/>
    </source>
</evidence>
<dbReference type="GO" id="GO:0005524">
    <property type="term" value="F:ATP binding"/>
    <property type="evidence" value="ECO:0007669"/>
    <property type="project" value="UniProtKB-KW"/>
</dbReference>
<keyword evidence="2" id="KW-0444">Lipid biosynthesis</keyword>
<evidence type="ECO:0000256" key="10">
    <source>
        <dbReference type="ARBA" id="ARBA00023209"/>
    </source>
</evidence>
<dbReference type="InterPro" id="IPR017438">
    <property type="entry name" value="ATP-NAD_kinase_N"/>
</dbReference>
<feature type="domain" description="DAGKc" evidence="12">
    <location>
        <begin position="1"/>
        <end position="128"/>
    </location>
</feature>
<dbReference type="NCBIfam" id="TIGR00147">
    <property type="entry name" value="YegS/Rv2252/BmrU family lipid kinase"/>
    <property type="match status" value="1"/>
</dbReference>
<keyword evidence="10" id="KW-0594">Phospholipid biosynthesis</keyword>
<dbReference type="InterPro" id="IPR005218">
    <property type="entry name" value="Diacylglycerol/lipid_kinase"/>
</dbReference>
<dbReference type="InterPro" id="IPR050187">
    <property type="entry name" value="Lipid_Phosphate_FormReg"/>
</dbReference>
<evidence type="ECO:0000256" key="4">
    <source>
        <dbReference type="ARBA" id="ARBA00022723"/>
    </source>
</evidence>
<keyword evidence="5" id="KW-0547">Nucleotide-binding</keyword>
<dbReference type="SMART" id="SM00046">
    <property type="entry name" value="DAGKc"/>
    <property type="match status" value="1"/>
</dbReference>
<dbReference type="GO" id="GO:0008654">
    <property type="term" value="P:phospholipid biosynthetic process"/>
    <property type="evidence" value="ECO:0007669"/>
    <property type="project" value="UniProtKB-KW"/>
</dbReference>
<dbReference type="AlphaFoldDB" id="A0A6J6EJ77"/>
<evidence type="ECO:0000259" key="12">
    <source>
        <dbReference type="PROSITE" id="PS50146"/>
    </source>
</evidence>
<dbReference type="GO" id="GO:0046872">
    <property type="term" value="F:metal ion binding"/>
    <property type="evidence" value="ECO:0007669"/>
    <property type="project" value="UniProtKB-KW"/>
</dbReference>
<evidence type="ECO:0000256" key="11">
    <source>
        <dbReference type="ARBA" id="ARBA00023264"/>
    </source>
</evidence>
<evidence type="ECO:0000256" key="9">
    <source>
        <dbReference type="ARBA" id="ARBA00023098"/>
    </source>
</evidence>
<dbReference type="GO" id="GO:0005886">
    <property type="term" value="C:plasma membrane"/>
    <property type="evidence" value="ECO:0007669"/>
    <property type="project" value="TreeGrafter"/>
</dbReference>
<organism evidence="13">
    <name type="scientific">freshwater metagenome</name>
    <dbReference type="NCBI Taxonomy" id="449393"/>
    <lineage>
        <taxon>unclassified sequences</taxon>
        <taxon>metagenomes</taxon>
        <taxon>ecological metagenomes</taxon>
    </lineage>
</organism>
<keyword evidence="9" id="KW-0443">Lipid metabolism</keyword>
<evidence type="ECO:0000256" key="5">
    <source>
        <dbReference type="ARBA" id="ARBA00022741"/>
    </source>
</evidence>
<dbReference type="EMBL" id="CAEZTW010000009">
    <property type="protein sequence ID" value="CAB4575886.1"/>
    <property type="molecule type" value="Genomic_DNA"/>
</dbReference>
<evidence type="ECO:0000256" key="1">
    <source>
        <dbReference type="ARBA" id="ARBA00001946"/>
    </source>
</evidence>
<keyword evidence="7" id="KW-0067">ATP-binding</keyword>
<keyword evidence="4" id="KW-0479">Metal-binding</keyword>
<evidence type="ECO:0000256" key="6">
    <source>
        <dbReference type="ARBA" id="ARBA00022777"/>
    </source>
</evidence>
<accession>A0A6J6EJ77</accession>
<dbReference type="Gene3D" id="2.60.200.40">
    <property type="match status" value="1"/>
</dbReference>
<dbReference type="PANTHER" id="PTHR12358:SF106">
    <property type="entry name" value="LIPID KINASE YEGS"/>
    <property type="match status" value="1"/>
</dbReference>
<dbReference type="Pfam" id="PF19279">
    <property type="entry name" value="YegS_C"/>
    <property type="match status" value="1"/>
</dbReference>
<protein>
    <submittedName>
        <fullName evidence="13">Unannotated protein</fullName>
    </submittedName>
</protein>
<dbReference type="InterPro" id="IPR016064">
    <property type="entry name" value="NAD/diacylglycerol_kinase_sf"/>
</dbReference>
<evidence type="ECO:0000256" key="8">
    <source>
        <dbReference type="ARBA" id="ARBA00022842"/>
    </source>
</evidence>
<proteinExistence type="predicted"/>
<reference evidence="13" key="1">
    <citation type="submission" date="2020-05" db="EMBL/GenBank/DDBJ databases">
        <authorList>
            <person name="Chiriac C."/>
            <person name="Salcher M."/>
            <person name="Ghai R."/>
            <person name="Kavagutti S V."/>
        </authorList>
    </citation>
    <scope>NUCLEOTIDE SEQUENCE</scope>
</reference>
<keyword evidence="6" id="KW-0418">Kinase</keyword>
<keyword evidence="11" id="KW-1208">Phospholipid metabolism</keyword>
<dbReference type="Pfam" id="PF00781">
    <property type="entry name" value="DAGK_cat"/>
    <property type="match status" value="1"/>
</dbReference>
<comment type="cofactor">
    <cofactor evidence="1">
        <name>Mg(2+)</name>
        <dbReference type="ChEBI" id="CHEBI:18420"/>
    </cofactor>
</comment>
<evidence type="ECO:0000256" key="2">
    <source>
        <dbReference type="ARBA" id="ARBA00022516"/>
    </source>
</evidence>
<dbReference type="GO" id="GO:0016301">
    <property type="term" value="F:kinase activity"/>
    <property type="evidence" value="ECO:0007669"/>
    <property type="project" value="UniProtKB-KW"/>
</dbReference>
<gene>
    <name evidence="13" type="ORF">UFOPK1766_00124</name>
</gene>
<dbReference type="InterPro" id="IPR001206">
    <property type="entry name" value="Diacylglycerol_kinase_cat_dom"/>
</dbReference>
<dbReference type="PROSITE" id="PS50146">
    <property type="entry name" value="DAGK"/>
    <property type="match status" value="1"/>
</dbReference>
<evidence type="ECO:0000256" key="7">
    <source>
        <dbReference type="ARBA" id="ARBA00022840"/>
    </source>
</evidence>
<keyword evidence="3" id="KW-0808">Transferase</keyword>